<name>C4TIF9_ECO57</name>
<dbReference type="AlphaFoldDB" id="C4TIF9"/>
<dbReference type="EMBL" id="AB471556">
    <property type="protein sequence ID" value="BAH79197.1"/>
    <property type="molecule type" value="Genomic_DNA"/>
</dbReference>
<organism evidence="1">
    <name type="scientific">Escherichia coli O157:H7</name>
    <dbReference type="NCBI Taxonomy" id="83334"/>
    <lineage>
        <taxon>Bacteria</taxon>
        <taxon>Pseudomonadati</taxon>
        <taxon>Pseudomonadota</taxon>
        <taxon>Gammaproteobacteria</taxon>
        <taxon>Enterobacterales</taxon>
        <taxon>Enterobacteriaceae</taxon>
        <taxon>Escherichia</taxon>
    </lineage>
</organism>
<protein>
    <submittedName>
        <fullName evidence="1">Uncharacterized protein</fullName>
    </submittedName>
</protein>
<accession>C4TIF9</accession>
<evidence type="ECO:0000313" key="1">
    <source>
        <dbReference type="EMBL" id="BAH79197.1"/>
    </source>
</evidence>
<proteinExistence type="predicted"/>
<sequence length="58" mass="6953">MSRREINTYRYKSRRTAVKKFGQIAEVIKNDSYRVRQVKGNPCKYVSSVELRLFILKQ</sequence>
<reference evidence="1" key="1">
    <citation type="journal article" date="2009" name="Genome Res.">
        <title>Inference of the impact of insertion sequence (IS) elements on bacterial genome diversification through analysis of small-size structural polymorphisms in Escherichia coli O157 genomes.</title>
        <authorList>
            <person name="Ooka T."/>
            <person name="Ogura Y."/>
            <person name="Asadulghani M."/>
            <person name="Ohnishi M."/>
            <person name="Nakayama K."/>
            <person name="Terajima J."/>
            <person name="Watanabe H."/>
            <person name="Hayashi T."/>
        </authorList>
    </citation>
    <scope>NUCLEOTIDE SEQUENCE</scope>
    <source>
        <strain evidence="1">980706</strain>
    </source>
</reference>